<dbReference type="OrthoDB" id="3622319at2"/>
<dbReference type="STRING" id="1428644.BIV57_04920"/>
<dbReference type="InterPro" id="IPR002645">
    <property type="entry name" value="STAS_dom"/>
</dbReference>
<evidence type="ECO:0000256" key="1">
    <source>
        <dbReference type="ARBA" id="ARBA00009013"/>
    </source>
</evidence>
<comment type="similarity">
    <text evidence="1 2">Belongs to the anti-sigma-factor antagonist family.</text>
</comment>
<dbReference type="PANTHER" id="PTHR33495:SF2">
    <property type="entry name" value="ANTI-SIGMA FACTOR ANTAGONIST TM_1081-RELATED"/>
    <property type="match status" value="1"/>
</dbReference>
<dbReference type="Pfam" id="PF01740">
    <property type="entry name" value="STAS"/>
    <property type="match status" value="1"/>
</dbReference>
<comment type="caution">
    <text evidence="4">The sequence shown here is derived from an EMBL/GenBank/DDBJ whole genome shotgun (WGS) entry which is preliminary data.</text>
</comment>
<feature type="domain" description="STAS" evidence="3">
    <location>
        <begin position="14"/>
        <end position="124"/>
    </location>
</feature>
<dbReference type="SUPFAM" id="SSF52091">
    <property type="entry name" value="SpoIIaa-like"/>
    <property type="match status" value="1"/>
</dbReference>
<proteinExistence type="inferred from homology"/>
<dbReference type="EMBL" id="MLCF01000017">
    <property type="protein sequence ID" value="OIV38597.1"/>
    <property type="molecule type" value="Genomic_DNA"/>
</dbReference>
<sequence length="127" mass="12882">MGVGGPESASGGRLSVEVRDHAGTPVVAPAGELDHDTADQLREVLERTEESSAGPHLVVDCSGLEFCDSTGLNVLLGARLRAEARGGAVHLVAMRPAVARVFDVTGAAAVFGVHATLDEALGSVSPS</sequence>
<gene>
    <name evidence="4" type="ORF">BIV57_04920</name>
</gene>
<name>A0A1J7BJ37_9ACTN</name>
<protein>
    <recommendedName>
        <fullName evidence="2">Anti-sigma factor antagonist</fullName>
    </recommendedName>
</protein>
<evidence type="ECO:0000256" key="2">
    <source>
        <dbReference type="RuleBase" id="RU003749"/>
    </source>
</evidence>
<dbReference type="InterPro" id="IPR003658">
    <property type="entry name" value="Anti-sigma_ant"/>
</dbReference>
<evidence type="ECO:0000259" key="3">
    <source>
        <dbReference type="PROSITE" id="PS50801"/>
    </source>
</evidence>
<dbReference type="RefSeq" id="WP_071655416.1">
    <property type="nucleotide sequence ID" value="NZ_MLCF01000017.1"/>
</dbReference>
<dbReference type="Proteomes" id="UP000243342">
    <property type="component" value="Unassembled WGS sequence"/>
</dbReference>
<dbReference type="CDD" id="cd07043">
    <property type="entry name" value="STAS_anti-anti-sigma_factors"/>
    <property type="match status" value="1"/>
</dbReference>
<dbReference type="Gene3D" id="3.30.750.24">
    <property type="entry name" value="STAS domain"/>
    <property type="match status" value="1"/>
</dbReference>
<dbReference type="PANTHER" id="PTHR33495">
    <property type="entry name" value="ANTI-SIGMA FACTOR ANTAGONIST TM_1081-RELATED-RELATED"/>
    <property type="match status" value="1"/>
</dbReference>
<keyword evidence="5" id="KW-1185">Reference proteome</keyword>
<reference evidence="4 5" key="1">
    <citation type="submission" date="2016-10" db="EMBL/GenBank/DDBJ databases">
        <title>Genome sequence of Streptomyces gilvigriseus MUSC 26.</title>
        <authorList>
            <person name="Lee L.-H."/>
            <person name="Ser H.-L."/>
        </authorList>
    </citation>
    <scope>NUCLEOTIDE SEQUENCE [LARGE SCALE GENOMIC DNA]</scope>
    <source>
        <strain evidence="4 5">MUSC 26</strain>
    </source>
</reference>
<dbReference type="AlphaFoldDB" id="A0A1J7BJ37"/>
<dbReference type="InterPro" id="IPR036513">
    <property type="entry name" value="STAS_dom_sf"/>
</dbReference>
<organism evidence="4 5">
    <name type="scientific">Mangrovactinospora gilvigrisea</name>
    <dbReference type="NCBI Taxonomy" id="1428644"/>
    <lineage>
        <taxon>Bacteria</taxon>
        <taxon>Bacillati</taxon>
        <taxon>Actinomycetota</taxon>
        <taxon>Actinomycetes</taxon>
        <taxon>Kitasatosporales</taxon>
        <taxon>Streptomycetaceae</taxon>
        <taxon>Mangrovactinospora</taxon>
    </lineage>
</organism>
<dbReference type="NCBIfam" id="TIGR00377">
    <property type="entry name" value="ant_ant_sig"/>
    <property type="match status" value="1"/>
</dbReference>
<dbReference type="GO" id="GO:0043856">
    <property type="term" value="F:anti-sigma factor antagonist activity"/>
    <property type="evidence" value="ECO:0007669"/>
    <property type="project" value="InterPro"/>
</dbReference>
<accession>A0A1J7BJ37</accession>
<dbReference type="PROSITE" id="PS50801">
    <property type="entry name" value="STAS"/>
    <property type="match status" value="1"/>
</dbReference>
<evidence type="ECO:0000313" key="5">
    <source>
        <dbReference type="Proteomes" id="UP000243342"/>
    </source>
</evidence>
<evidence type="ECO:0000313" key="4">
    <source>
        <dbReference type="EMBL" id="OIV38597.1"/>
    </source>
</evidence>